<dbReference type="OMA" id="VHEHEEC"/>
<keyword evidence="3" id="KW-1185">Reference proteome</keyword>
<evidence type="ECO:0000256" key="1">
    <source>
        <dbReference type="SAM" id="MobiDB-lite"/>
    </source>
</evidence>
<organism evidence="2 3">
    <name type="scientific">Cajanus cajan</name>
    <name type="common">Pigeon pea</name>
    <name type="synonym">Cajanus indicus</name>
    <dbReference type="NCBI Taxonomy" id="3821"/>
    <lineage>
        <taxon>Eukaryota</taxon>
        <taxon>Viridiplantae</taxon>
        <taxon>Streptophyta</taxon>
        <taxon>Embryophyta</taxon>
        <taxon>Tracheophyta</taxon>
        <taxon>Spermatophyta</taxon>
        <taxon>Magnoliopsida</taxon>
        <taxon>eudicotyledons</taxon>
        <taxon>Gunneridae</taxon>
        <taxon>Pentapetalae</taxon>
        <taxon>rosids</taxon>
        <taxon>fabids</taxon>
        <taxon>Fabales</taxon>
        <taxon>Fabaceae</taxon>
        <taxon>Papilionoideae</taxon>
        <taxon>50 kb inversion clade</taxon>
        <taxon>NPAAA clade</taxon>
        <taxon>indigoferoid/millettioid clade</taxon>
        <taxon>Phaseoleae</taxon>
        <taxon>Cajanus</taxon>
    </lineage>
</organism>
<proteinExistence type="predicted"/>
<dbReference type="PANTHER" id="PTHR35162:SF2">
    <property type="entry name" value="OS08G0516600 PROTEIN"/>
    <property type="match status" value="1"/>
</dbReference>
<dbReference type="PANTHER" id="PTHR35162">
    <property type="entry name" value="OS08G0516600 PROTEIN"/>
    <property type="match status" value="1"/>
</dbReference>
<feature type="region of interest" description="Disordered" evidence="1">
    <location>
        <begin position="37"/>
        <end position="85"/>
    </location>
</feature>
<accession>A0A151SX09</accession>
<protein>
    <submittedName>
        <fullName evidence="2">Uncharacterized protein</fullName>
    </submittedName>
</protein>
<evidence type="ECO:0000313" key="3">
    <source>
        <dbReference type="Proteomes" id="UP000075243"/>
    </source>
</evidence>
<gene>
    <name evidence="2" type="ORF">KK1_014753</name>
</gene>
<dbReference type="Gramene" id="C.cajan_14325.t">
    <property type="protein sequence ID" value="C.cajan_14325.t.cds1"/>
    <property type="gene ID" value="C.cajan_14325"/>
</dbReference>
<dbReference type="EMBL" id="CM003612">
    <property type="protein sequence ID" value="KYP59321.1"/>
    <property type="molecule type" value="Genomic_DNA"/>
</dbReference>
<dbReference type="AlphaFoldDB" id="A0A151SX09"/>
<name>A0A151SX09_CAJCA</name>
<sequence>MGLEILEEFRPITPVRTLVPNARTLKHDLGTTKEVLNEDVENENEECHTPTSPSQTLRTPLVCPPPPKKPRVTRKRNKFQPPSQGFLHVPHDLASVFLLRTPNNLFANC</sequence>
<feature type="compositionally biased region" description="Basic residues" evidence="1">
    <location>
        <begin position="68"/>
        <end position="78"/>
    </location>
</feature>
<dbReference type="Proteomes" id="UP000075243">
    <property type="component" value="Chromosome 10"/>
</dbReference>
<evidence type="ECO:0000313" key="2">
    <source>
        <dbReference type="EMBL" id="KYP59321.1"/>
    </source>
</evidence>
<reference evidence="2 3" key="1">
    <citation type="journal article" date="2012" name="Nat. Biotechnol.">
        <title>Draft genome sequence of pigeonpea (Cajanus cajan), an orphan legume crop of resource-poor farmers.</title>
        <authorList>
            <person name="Varshney R.K."/>
            <person name="Chen W."/>
            <person name="Li Y."/>
            <person name="Bharti A.K."/>
            <person name="Saxena R.K."/>
            <person name="Schlueter J.A."/>
            <person name="Donoghue M.T."/>
            <person name="Azam S."/>
            <person name="Fan G."/>
            <person name="Whaley A.M."/>
            <person name="Farmer A.D."/>
            <person name="Sheridan J."/>
            <person name="Iwata A."/>
            <person name="Tuteja R."/>
            <person name="Penmetsa R.V."/>
            <person name="Wu W."/>
            <person name="Upadhyaya H.D."/>
            <person name="Yang S.P."/>
            <person name="Shah T."/>
            <person name="Saxena K.B."/>
            <person name="Michael T."/>
            <person name="McCombie W.R."/>
            <person name="Yang B."/>
            <person name="Zhang G."/>
            <person name="Yang H."/>
            <person name="Wang J."/>
            <person name="Spillane C."/>
            <person name="Cook D.R."/>
            <person name="May G.D."/>
            <person name="Xu X."/>
            <person name="Jackson S.A."/>
        </authorList>
    </citation>
    <scope>NUCLEOTIDE SEQUENCE [LARGE SCALE GENOMIC DNA]</scope>
    <source>
        <strain evidence="3">cv. Asha</strain>
    </source>
</reference>
<dbReference type="InterPro" id="IPR053115">
    <property type="entry name" value="CDK_inhibitor"/>
</dbReference>